<gene>
    <name evidence="1" type="ORF">M8523_35225</name>
</gene>
<dbReference type="RefSeq" id="WP_282589481.1">
    <property type="nucleotide sequence ID" value="NZ_JAMOIM010000095.1"/>
</dbReference>
<reference evidence="1" key="1">
    <citation type="submission" date="2022-05" db="EMBL/GenBank/DDBJ databases">
        <authorList>
            <person name="Pankratov T."/>
        </authorList>
    </citation>
    <scope>NUCLEOTIDE SEQUENCE</scope>
    <source>
        <strain evidence="1">BP6-180914</strain>
    </source>
</reference>
<sequence>MSKIDARSQKWLPGFLLAVVFRIVQILRAIQNFLELLMLQDDVVAGAKRIAPIVGMTERQTYHHAQAGRLPVWKVGQTLFARRSVLLAWLREREEAASRLSWLGSDRPRTDHAA</sequence>
<dbReference type="EMBL" id="JAMOIM010000095">
    <property type="protein sequence ID" value="MCW6513106.1"/>
    <property type="molecule type" value="Genomic_DNA"/>
</dbReference>
<evidence type="ECO:0008006" key="3">
    <source>
        <dbReference type="Google" id="ProtNLM"/>
    </source>
</evidence>
<dbReference type="Proteomes" id="UP001165667">
    <property type="component" value="Unassembled WGS sequence"/>
</dbReference>
<name>A0AA41Z4Y6_9HYPH</name>
<comment type="caution">
    <text evidence="1">The sequence shown here is derived from an EMBL/GenBank/DDBJ whole genome shotgun (WGS) entry which is preliminary data.</text>
</comment>
<organism evidence="1 2">
    <name type="scientific">Lichenifustis flavocetrariae</name>
    <dbReference type="NCBI Taxonomy" id="2949735"/>
    <lineage>
        <taxon>Bacteria</taxon>
        <taxon>Pseudomonadati</taxon>
        <taxon>Pseudomonadota</taxon>
        <taxon>Alphaproteobacteria</taxon>
        <taxon>Hyphomicrobiales</taxon>
        <taxon>Lichenihabitantaceae</taxon>
        <taxon>Lichenifustis</taxon>
    </lineage>
</organism>
<accession>A0AA41Z4Y6</accession>
<evidence type="ECO:0000313" key="1">
    <source>
        <dbReference type="EMBL" id="MCW6513106.1"/>
    </source>
</evidence>
<dbReference type="AlphaFoldDB" id="A0AA41Z4Y6"/>
<proteinExistence type="predicted"/>
<protein>
    <recommendedName>
        <fullName evidence="3">Helix-turn-helix domain-containing protein</fullName>
    </recommendedName>
</protein>
<evidence type="ECO:0000313" key="2">
    <source>
        <dbReference type="Proteomes" id="UP001165667"/>
    </source>
</evidence>
<keyword evidence="2" id="KW-1185">Reference proteome</keyword>